<gene>
    <name evidence="7" type="ORF">SAMN02745216_00060</name>
</gene>
<evidence type="ECO:0000313" key="8">
    <source>
        <dbReference type="Proteomes" id="UP000183994"/>
    </source>
</evidence>
<evidence type="ECO:0000256" key="3">
    <source>
        <dbReference type="ARBA" id="ARBA00022723"/>
    </source>
</evidence>
<dbReference type="SFLD" id="SFLDS00029">
    <property type="entry name" value="Radical_SAM"/>
    <property type="match status" value="1"/>
</dbReference>
<dbReference type="CDD" id="cd02068">
    <property type="entry name" value="radical_SAM_B12_BD"/>
    <property type="match status" value="1"/>
</dbReference>
<dbReference type="GO" id="GO:0003824">
    <property type="term" value="F:catalytic activity"/>
    <property type="evidence" value="ECO:0007669"/>
    <property type="project" value="InterPro"/>
</dbReference>
<dbReference type="Gene3D" id="3.40.50.280">
    <property type="entry name" value="Cobalamin-binding domain"/>
    <property type="match status" value="1"/>
</dbReference>
<proteinExistence type="predicted"/>
<evidence type="ECO:0000256" key="5">
    <source>
        <dbReference type="ARBA" id="ARBA00023014"/>
    </source>
</evidence>
<evidence type="ECO:0000256" key="1">
    <source>
        <dbReference type="ARBA" id="ARBA00001966"/>
    </source>
</evidence>
<evidence type="ECO:0000259" key="6">
    <source>
        <dbReference type="PROSITE" id="PS51332"/>
    </source>
</evidence>
<dbReference type="GO" id="GO:0031419">
    <property type="term" value="F:cobalamin binding"/>
    <property type="evidence" value="ECO:0007669"/>
    <property type="project" value="InterPro"/>
</dbReference>
<accession>A0A1M6BSJ4</accession>
<dbReference type="InterPro" id="IPR051198">
    <property type="entry name" value="BchE-like"/>
</dbReference>
<dbReference type="PANTHER" id="PTHR43409">
    <property type="entry name" value="ANAEROBIC MAGNESIUM-PROTOPORPHYRIN IX MONOMETHYL ESTER CYCLASE-RELATED"/>
    <property type="match status" value="1"/>
</dbReference>
<name>A0A1M6BSJ4_9BACT</name>
<evidence type="ECO:0000256" key="2">
    <source>
        <dbReference type="ARBA" id="ARBA00022691"/>
    </source>
</evidence>
<keyword evidence="2" id="KW-0949">S-adenosyl-L-methionine</keyword>
<dbReference type="InterPro" id="IPR007197">
    <property type="entry name" value="rSAM"/>
</dbReference>
<dbReference type="STRING" id="1121393.SAMN02745216_00060"/>
<reference evidence="8" key="1">
    <citation type="submission" date="2016-11" db="EMBL/GenBank/DDBJ databases">
        <authorList>
            <person name="Varghese N."/>
            <person name="Submissions S."/>
        </authorList>
    </citation>
    <scope>NUCLEOTIDE SEQUENCE [LARGE SCALE GENOMIC DNA]</scope>
    <source>
        <strain evidence="8">DSM 16219</strain>
    </source>
</reference>
<keyword evidence="5" id="KW-0411">Iron-sulfur</keyword>
<dbReference type="AlphaFoldDB" id="A0A1M6BSJ4"/>
<dbReference type="EMBL" id="FQZU01000001">
    <property type="protein sequence ID" value="SHI51712.1"/>
    <property type="molecule type" value="Genomic_DNA"/>
</dbReference>
<dbReference type="Proteomes" id="UP000183994">
    <property type="component" value="Unassembled WGS sequence"/>
</dbReference>
<evidence type="ECO:0000256" key="4">
    <source>
        <dbReference type="ARBA" id="ARBA00023004"/>
    </source>
</evidence>
<dbReference type="PROSITE" id="PS51332">
    <property type="entry name" value="B12_BINDING"/>
    <property type="match status" value="1"/>
</dbReference>
<dbReference type="GO" id="GO:0051536">
    <property type="term" value="F:iron-sulfur cluster binding"/>
    <property type="evidence" value="ECO:0007669"/>
    <property type="project" value="UniProtKB-KW"/>
</dbReference>
<keyword evidence="4" id="KW-0408">Iron</keyword>
<dbReference type="OrthoDB" id="9762608at2"/>
<organism evidence="7 8">
    <name type="scientific">Desulfatibacillum alkenivorans DSM 16219</name>
    <dbReference type="NCBI Taxonomy" id="1121393"/>
    <lineage>
        <taxon>Bacteria</taxon>
        <taxon>Pseudomonadati</taxon>
        <taxon>Thermodesulfobacteriota</taxon>
        <taxon>Desulfobacteria</taxon>
        <taxon>Desulfobacterales</taxon>
        <taxon>Desulfatibacillaceae</taxon>
        <taxon>Desulfatibacillum</taxon>
    </lineage>
</organism>
<dbReference type="RefSeq" id="WP_073471774.1">
    <property type="nucleotide sequence ID" value="NZ_FQZU01000001.1"/>
</dbReference>
<keyword evidence="8" id="KW-1185">Reference proteome</keyword>
<dbReference type="GO" id="GO:0046872">
    <property type="term" value="F:metal ion binding"/>
    <property type="evidence" value="ECO:0007669"/>
    <property type="project" value="UniProtKB-KW"/>
</dbReference>
<dbReference type="PANTHER" id="PTHR43409:SF7">
    <property type="entry name" value="BLL1977 PROTEIN"/>
    <property type="match status" value="1"/>
</dbReference>
<dbReference type="SFLD" id="SFLDG01082">
    <property type="entry name" value="B12-binding_domain_containing"/>
    <property type="match status" value="1"/>
</dbReference>
<evidence type="ECO:0000313" key="7">
    <source>
        <dbReference type="EMBL" id="SHI51712.1"/>
    </source>
</evidence>
<comment type="cofactor">
    <cofactor evidence="1">
        <name>[4Fe-4S] cluster</name>
        <dbReference type="ChEBI" id="CHEBI:49883"/>
    </cofactor>
</comment>
<protein>
    <submittedName>
        <fullName evidence="7">B12 binding domain-containing protein</fullName>
    </submittedName>
</protein>
<feature type="domain" description="B12-binding" evidence="6">
    <location>
        <begin position="1"/>
        <end position="126"/>
    </location>
</feature>
<dbReference type="InterPro" id="IPR006158">
    <property type="entry name" value="Cobalamin-bd"/>
</dbReference>
<keyword evidence="3" id="KW-0479">Metal-binding</keyword>
<sequence length="436" mass="50407">MILYVHPDSKMMLRCILPMSLPAVINRIDAPVLGRYHDEWTKYEVRRADVIIMDIHWFTAMKSAIELSCRFKKINPEAVIIAGGVSASVFRKQLLRDSKIDYLIRGDGEIPLAEFVRIYQEGGDLSLVPNLACKDWESENQYSLSKEDFDANDYRDISFFPSLKKILLRLHKTCNGKAYPTYPHLMVFRGCPLHCHCCYGTPENQKRVFGRSWVVRSPERIRDDLRAWSRAPSIQYLNIFHEFTGTMPMDYTRTVLSENYNLFIAWDIVVPPSKEALELLTQSFLGGAIQFSLDARHTTSQKLESVELLIDRIRQVQKTKRFMVRLCYAKRFLDASPEYARALQNVHKATNCALCRTDSWWGDDLEPNPNGLCSEMQYQQCLKDTGKYSLWNMMYSTGVATHARLPNFTQKTSEIIYNHLGDSFFLKKLIAGKHPD</sequence>